<dbReference type="EMBL" id="JBHYTS010000084">
    <property type="protein sequence ID" value="MFE1755338.1"/>
    <property type="molecule type" value="Genomic_DNA"/>
</dbReference>
<sequence>MTALWTGLNAIRARSFNAATAEYAANRPYPPALLDAIEELSGRPLTGARVADVDPGTGIATTLLHARDADVLAASSRASSGGDIRRHLLGRERPSL</sequence>
<proteinExistence type="predicted"/>
<name>A0ABW6HFC4_9ACTN</name>
<evidence type="ECO:0000313" key="2">
    <source>
        <dbReference type="EMBL" id="MFE1755338.1"/>
    </source>
</evidence>
<dbReference type="Proteomes" id="UP001599756">
    <property type="component" value="Unassembled WGS sequence"/>
</dbReference>
<protein>
    <recommendedName>
        <fullName evidence="4">SAM-dependent methyltransferase</fullName>
    </recommendedName>
</protein>
<comment type="caution">
    <text evidence="2">The sequence shown here is derived from an EMBL/GenBank/DDBJ whole genome shotgun (WGS) entry which is preliminary data.</text>
</comment>
<accession>A0ABW6HFC4</accession>
<feature type="region of interest" description="Disordered" evidence="1">
    <location>
        <begin position="75"/>
        <end position="96"/>
    </location>
</feature>
<evidence type="ECO:0008006" key="4">
    <source>
        <dbReference type="Google" id="ProtNLM"/>
    </source>
</evidence>
<feature type="compositionally biased region" description="Basic and acidic residues" evidence="1">
    <location>
        <begin position="83"/>
        <end position="96"/>
    </location>
</feature>
<gene>
    <name evidence="2" type="ORF">ACFW88_33190</name>
</gene>
<reference evidence="2 3" key="1">
    <citation type="submission" date="2024-09" db="EMBL/GenBank/DDBJ databases">
        <title>The Natural Products Discovery Center: Release of the First 8490 Sequenced Strains for Exploring Actinobacteria Biosynthetic Diversity.</title>
        <authorList>
            <person name="Kalkreuter E."/>
            <person name="Kautsar S.A."/>
            <person name="Yang D."/>
            <person name="Bader C.D."/>
            <person name="Teijaro C.N."/>
            <person name="Fluegel L."/>
            <person name="Davis C.M."/>
            <person name="Simpson J.R."/>
            <person name="Lauterbach L."/>
            <person name="Steele A.D."/>
            <person name="Gui C."/>
            <person name="Meng S."/>
            <person name="Li G."/>
            <person name="Viehrig K."/>
            <person name="Ye F."/>
            <person name="Su P."/>
            <person name="Kiefer A.F."/>
            <person name="Nichols A."/>
            <person name="Cepeda A.J."/>
            <person name="Yan W."/>
            <person name="Fan B."/>
            <person name="Jiang Y."/>
            <person name="Adhikari A."/>
            <person name="Zheng C.-J."/>
            <person name="Schuster L."/>
            <person name="Cowan T.M."/>
            <person name="Smanski M.J."/>
            <person name="Chevrette M.G."/>
            <person name="De Carvalho L.P.S."/>
            <person name="Shen B."/>
        </authorList>
    </citation>
    <scope>NUCLEOTIDE SEQUENCE [LARGE SCALE GENOMIC DNA]</scope>
    <source>
        <strain evidence="2 3">NPDC059500</strain>
    </source>
</reference>
<organism evidence="2 3">
    <name type="scientific">Streptomyces anandii</name>
    <dbReference type="NCBI Taxonomy" id="285454"/>
    <lineage>
        <taxon>Bacteria</taxon>
        <taxon>Bacillati</taxon>
        <taxon>Actinomycetota</taxon>
        <taxon>Actinomycetes</taxon>
        <taxon>Kitasatosporales</taxon>
        <taxon>Streptomycetaceae</taxon>
        <taxon>Streptomyces</taxon>
    </lineage>
</organism>
<dbReference type="RefSeq" id="WP_381843219.1">
    <property type="nucleotide sequence ID" value="NZ_JBHYTS010000084.1"/>
</dbReference>
<keyword evidence="3" id="KW-1185">Reference proteome</keyword>
<evidence type="ECO:0000313" key="3">
    <source>
        <dbReference type="Proteomes" id="UP001599756"/>
    </source>
</evidence>
<evidence type="ECO:0000256" key="1">
    <source>
        <dbReference type="SAM" id="MobiDB-lite"/>
    </source>
</evidence>